<feature type="region of interest" description="Disordered" evidence="5">
    <location>
        <begin position="1"/>
        <end position="20"/>
    </location>
</feature>
<comment type="caution">
    <text evidence="8">The sequence shown here is derived from an EMBL/GenBank/DDBJ whole genome shotgun (WGS) entry which is preliminary data.</text>
</comment>
<organism evidence="8 9">
    <name type="scientific">Stephanodiscus triporus</name>
    <dbReference type="NCBI Taxonomy" id="2934178"/>
    <lineage>
        <taxon>Eukaryota</taxon>
        <taxon>Sar</taxon>
        <taxon>Stramenopiles</taxon>
        <taxon>Ochrophyta</taxon>
        <taxon>Bacillariophyta</taxon>
        <taxon>Coscinodiscophyceae</taxon>
        <taxon>Thalassiosirophycidae</taxon>
        <taxon>Stephanodiscales</taxon>
        <taxon>Stephanodiscaceae</taxon>
        <taxon>Stephanodiscus</taxon>
    </lineage>
</organism>
<dbReference type="PANTHER" id="PTHR46140:SF1">
    <property type="entry name" value="VACUOLAR TRANSPORTER CHAPERONE COMPLEX SUBUNIT 4-RELATED"/>
    <property type="match status" value="1"/>
</dbReference>
<evidence type="ECO:0000256" key="2">
    <source>
        <dbReference type="ARBA" id="ARBA00022692"/>
    </source>
</evidence>
<dbReference type="InterPro" id="IPR003807">
    <property type="entry name" value="DUF202"/>
</dbReference>
<keyword evidence="4 6" id="KW-0472">Membrane</keyword>
<keyword evidence="3 6" id="KW-1133">Transmembrane helix</keyword>
<keyword evidence="9" id="KW-1185">Reference proteome</keyword>
<comment type="subcellular location">
    <subcellularLocation>
        <location evidence="1">Endomembrane system</location>
        <topology evidence="1">Multi-pass membrane protein</topology>
    </subcellularLocation>
</comment>
<evidence type="ECO:0000259" key="7">
    <source>
        <dbReference type="Pfam" id="PF02656"/>
    </source>
</evidence>
<feature type="domain" description="DUF202" evidence="7">
    <location>
        <begin position="132"/>
        <end position="198"/>
    </location>
</feature>
<dbReference type="Pfam" id="PF02656">
    <property type="entry name" value="DUF202"/>
    <property type="match status" value="1"/>
</dbReference>
<gene>
    <name evidence="8" type="ORF">ACHAW5_008473</name>
</gene>
<dbReference type="PANTHER" id="PTHR46140">
    <property type="entry name" value="VACUOLAR TRANSPORTER CHAPERONE 1-RELATED"/>
    <property type="match status" value="1"/>
</dbReference>
<protein>
    <recommendedName>
        <fullName evidence="7">DUF202 domain-containing protein</fullName>
    </recommendedName>
</protein>
<name>A0ABD3MRJ7_9STRA</name>
<evidence type="ECO:0000256" key="1">
    <source>
        <dbReference type="ARBA" id="ARBA00004127"/>
    </source>
</evidence>
<dbReference type="GO" id="GO:0012505">
    <property type="term" value="C:endomembrane system"/>
    <property type="evidence" value="ECO:0007669"/>
    <property type="project" value="UniProtKB-SubCell"/>
</dbReference>
<dbReference type="InterPro" id="IPR051572">
    <property type="entry name" value="VTC_Complex_Subunit"/>
</dbReference>
<evidence type="ECO:0000256" key="3">
    <source>
        <dbReference type="ARBA" id="ARBA00022989"/>
    </source>
</evidence>
<feature type="compositionally biased region" description="Low complexity" evidence="5">
    <location>
        <begin position="68"/>
        <end position="80"/>
    </location>
</feature>
<evidence type="ECO:0000313" key="9">
    <source>
        <dbReference type="Proteomes" id="UP001530315"/>
    </source>
</evidence>
<dbReference type="EMBL" id="JALLAZ020001763">
    <property type="protein sequence ID" value="KAL3764857.1"/>
    <property type="molecule type" value="Genomic_DNA"/>
</dbReference>
<evidence type="ECO:0000313" key="8">
    <source>
        <dbReference type="EMBL" id="KAL3764857.1"/>
    </source>
</evidence>
<feature type="transmembrane region" description="Helical" evidence="6">
    <location>
        <begin position="141"/>
        <end position="161"/>
    </location>
</feature>
<feature type="transmembrane region" description="Helical" evidence="6">
    <location>
        <begin position="211"/>
        <end position="231"/>
    </location>
</feature>
<feature type="region of interest" description="Disordered" evidence="5">
    <location>
        <begin position="58"/>
        <end position="80"/>
    </location>
</feature>
<sequence>MASEKTPLMGGSTPPSNAIGDKSTVYFLERQKSIDSRQVSIAISQAAVDAEEIETLPEGSVPDQFTPRPVSAGSLRSSSRAAKGPAGWLEFFKNVGKKSNAFAAMGGAGGGVGGGGGIDAFPRKAPVKIDPKVFFANERTFLAWMHVSVILAGASVAIVAFSDSRQHSVANQLYGIVLLPVSISFIIYAMMQYSRRASMIRRKAPGPYVDITGPTVLTVILMLSIVTQFSIKLYTLM</sequence>
<keyword evidence="2 6" id="KW-0812">Transmembrane</keyword>
<evidence type="ECO:0000256" key="6">
    <source>
        <dbReference type="SAM" id="Phobius"/>
    </source>
</evidence>
<evidence type="ECO:0000256" key="5">
    <source>
        <dbReference type="SAM" id="MobiDB-lite"/>
    </source>
</evidence>
<evidence type="ECO:0000256" key="4">
    <source>
        <dbReference type="ARBA" id="ARBA00023136"/>
    </source>
</evidence>
<reference evidence="8 9" key="1">
    <citation type="submission" date="2024-10" db="EMBL/GenBank/DDBJ databases">
        <title>Updated reference genomes for cyclostephanoid diatoms.</title>
        <authorList>
            <person name="Roberts W.R."/>
            <person name="Alverson A.J."/>
        </authorList>
    </citation>
    <scope>NUCLEOTIDE SEQUENCE [LARGE SCALE GENOMIC DNA]</scope>
    <source>
        <strain evidence="8 9">AJA276-08</strain>
    </source>
</reference>
<dbReference type="Proteomes" id="UP001530315">
    <property type="component" value="Unassembled WGS sequence"/>
</dbReference>
<accession>A0ABD3MRJ7</accession>
<feature type="transmembrane region" description="Helical" evidence="6">
    <location>
        <begin position="173"/>
        <end position="191"/>
    </location>
</feature>
<proteinExistence type="predicted"/>
<dbReference type="AlphaFoldDB" id="A0ABD3MRJ7"/>